<dbReference type="GO" id="GO:0043565">
    <property type="term" value="F:sequence-specific DNA binding"/>
    <property type="evidence" value="ECO:0007669"/>
    <property type="project" value="TreeGrafter"/>
</dbReference>
<dbReference type="CDD" id="cd08422">
    <property type="entry name" value="PBP2_CrgA_like"/>
    <property type="match status" value="1"/>
</dbReference>
<keyword evidence="7" id="KW-1185">Reference proteome</keyword>
<keyword evidence="3" id="KW-0238">DNA-binding</keyword>
<evidence type="ECO:0000313" key="7">
    <source>
        <dbReference type="Proteomes" id="UP000029448"/>
    </source>
</evidence>
<dbReference type="FunFam" id="3.40.190.290:FF:000001">
    <property type="entry name" value="Transcriptional regulator, LysR family"/>
    <property type="match status" value="1"/>
</dbReference>
<dbReference type="Gene3D" id="3.40.190.290">
    <property type="match status" value="1"/>
</dbReference>
<dbReference type="PATRIC" id="fig|104102.7.peg.2574"/>
<sequence>MDFMLDRITSMQVFVKVVATGNFTAAGRALSLSQTMVTKHITALERQMGVTLFHRSTRKLSLTEAGRLFLEGSQKILADLEEVERTVTAQRREPQGRLRLNAPVSLAIRYVAPLLPEFNRRHPLVTVELGLNDRAVDLIEEGWDLTLRIKHMAPSSLRTRKLAPIRCVVCASPAYLAQAGTPQRIEELSQHKCLGYTLGDPGNPSRWNFGAKGEHGVSISGPLCANNGDALREAAVAGEGLIYLPVFVVSNELRSGQLQAITLDEPLMEAPPLHAVYAPGQTTPLKVRAMIDYLVECYGPVPPWEQDLP</sequence>
<dbReference type="InterPro" id="IPR005119">
    <property type="entry name" value="LysR_subst-bd"/>
</dbReference>
<dbReference type="STRING" id="104102.AtDm6_2606"/>
<dbReference type="InterPro" id="IPR000847">
    <property type="entry name" value="LysR_HTH_N"/>
</dbReference>
<dbReference type="PANTHER" id="PTHR30537:SF5">
    <property type="entry name" value="HTH-TYPE TRANSCRIPTIONAL ACTIVATOR TTDR-RELATED"/>
    <property type="match status" value="1"/>
</dbReference>
<dbReference type="PANTHER" id="PTHR30537">
    <property type="entry name" value="HTH-TYPE TRANSCRIPTIONAL REGULATOR"/>
    <property type="match status" value="1"/>
</dbReference>
<feature type="domain" description="HTH lysR-type" evidence="5">
    <location>
        <begin position="6"/>
        <end position="63"/>
    </location>
</feature>
<dbReference type="InterPro" id="IPR058163">
    <property type="entry name" value="LysR-type_TF_proteobact-type"/>
</dbReference>
<evidence type="ECO:0000256" key="1">
    <source>
        <dbReference type="ARBA" id="ARBA00009437"/>
    </source>
</evidence>
<dbReference type="InterPro" id="IPR036390">
    <property type="entry name" value="WH_DNA-bd_sf"/>
</dbReference>
<dbReference type="Pfam" id="PF00126">
    <property type="entry name" value="HTH_1"/>
    <property type="match status" value="1"/>
</dbReference>
<dbReference type="Gene3D" id="1.10.10.10">
    <property type="entry name" value="Winged helix-like DNA-binding domain superfamily/Winged helix DNA-binding domain"/>
    <property type="match status" value="1"/>
</dbReference>
<organism evidence="6 7">
    <name type="scientific">Acetobacter tropicalis</name>
    <dbReference type="NCBI Taxonomy" id="104102"/>
    <lineage>
        <taxon>Bacteria</taxon>
        <taxon>Pseudomonadati</taxon>
        <taxon>Pseudomonadota</taxon>
        <taxon>Alphaproteobacteria</taxon>
        <taxon>Acetobacterales</taxon>
        <taxon>Acetobacteraceae</taxon>
        <taxon>Acetobacter</taxon>
    </lineage>
</organism>
<dbReference type="SUPFAM" id="SSF46785">
    <property type="entry name" value="Winged helix' DNA-binding domain"/>
    <property type="match status" value="1"/>
</dbReference>
<proteinExistence type="inferred from homology"/>
<comment type="caution">
    <text evidence="6">The sequence shown here is derived from an EMBL/GenBank/DDBJ whole genome shotgun (WGS) entry which is preliminary data.</text>
</comment>
<dbReference type="PROSITE" id="PS50931">
    <property type="entry name" value="HTH_LYSR"/>
    <property type="match status" value="1"/>
</dbReference>
<evidence type="ECO:0000259" key="5">
    <source>
        <dbReference type="PROSITE" id="PS50931"/>
    </source>
</evidence>
<dbReference type="PRINTS" id="PR00039">
    <property type="entry name" value="HTHLYSR"/>
</dbReference>
<evidence type="ECO:0000256" key="4">
    <source>
        <dbReference type="ARBA" id="ARBA00023163"/>
    </source>
</evidence>
<evidence type="ECO:0000313" key="6">
    <source>
        <dbReference type="EMBL" id="KGB22108.1"/>
    </source>
</evidence>
<dbReference type="AlphaFoldDB" id="A0A095AZC2"/>
<reference evidence="6 7" key="1">
    <citation type="submission" date="2014-06" db="EMBL/GenBank/DDBJ databases">
        <title>Functional and comparative genomic analyses of the Drosophila gut microbiota identify candidate symbiosis factors.</title>
        <authorList>
            <person name="Newell P.D."/>
            <person name="Chaston J.M."/>
            <person name="Douglas A.E."/>
        </authorList>
    </citation>
    <scope>NUCLEOTIDE SEQUENCE [LARGE SCALE GENOMIC DNA]</scope>
    <source>
        <strain evidence="6 7">DmCS_006</strain>
    </source>
</reference>
<evidence type="ECO:0000256" key="3">
    <source>
        <dbReference type="ARBA" id="ARBA00023125"/>
    </source>
</evidence>
<dbReference type="GO" id="GO:0006351">
    <property type="term" value="P:DNA-templated transcription"/>
    <property type="evidence" value="ECO:0007669"/>
    <property type="project" value="TreeGrafter"/>
</dbReference>
<dbReference type="SUPFAM" id="SSF53850">
    <property type="entry name" value="Periplasmic binding protein-like II"/>
    <property type="match status" value="1"/>
</dbReference>
<dbReference type="EMBL" id="JOKM01000088">
    <property type="protein sequence ID" value="KGB22108.1"/>
    <property type="molecule type" value="Genomic_DNA"/>
</dbReference>
<gene>
    <name evidence="6" type="ORF">AtDm6_2606</name>
</gene>
<keyword evidence="4" id="KW-0804">Transcription</keyword>
<name>A0A095AZC2_9PROT</name>
<dbReference type="Proteomes" id="UP000029448">
    <property type="component" value="Unassembled WGS sequence"/>
</dbReference>
<keyword evidence="2" id="KW-0805">Transcription regulation</keyword>
<dbReference type="GO" id="GO:0003700">
    <property type="term" value="F:DNA-binding transcription factor activity"/>
    <property type="evidence" value="ECO:0007669"/>
    <property type="project" value="InterPro"/>
</dbReference>
<dbReference type="InterPro" id="IPR036388">
    <property type="entry name" value="WH-like_DNA-bd_sf"/>
</dbReference>
<dbReference type="FunFam" id="1.10.10.10:FF:000001">
    <property type="entry name" value="LysR family transcriptional regulator"/>
    <property type="match status" value="1"/>
</dbReference>
<protein>
    <submittedName>
        <fullName evidence="6">Transcriptional regulator, LysR family</fullName>
    </submittedName>
</protein>
<evidence type="ECO:0000256" key="2">
    <source>
        <dbReference type="ARBA" id="ARBA00023015"/>
    </source>
</evidence>
<comment type="similarity">
    <text evidence="1">Belongs to the LysR transcriptional regulatory family.</text>
</comment>
<accession>A0A095AZC2</accession>
<dbReference type="Pfam" id="PF03466">
    <property type="entry name" value="LysR_substrate"/>
    <property type="match status" value="1"/>
</dbReference>